<evidence type="ECO:0000313" key="2">
    <source>
        <dbReference type="Proteomes" id="UP000054248"/>
    </source>
</evidence>
<reference evidence="1 2" key="1">
    <citation type="submission" date="2014-04" db="EMBL/GenBank/DDBJ databases">
        <authorList>
            <consortium name="DOE Joint Genome Institute"/>
            <person name="Kuo A."/>
            <person name="Girlanda M."/>
            <person name="Perotto S."/>
            <person name="Kohler A."/>
            <person name="Nagy L.G."/>
            <person name="Floudas D."/>
            <person name="Copeland A."/>
            <person name="Barry K.W."/>
            <person name="Cichocki N."/>
            <person name="Veneault-Fourrey C."/>
            <person name="LaButti K."/>
            <person name="Lindquist E.A."/>
            <person name="Lipzen A."/>
            <person name="Lundell T."/>
            <person name="Morin E."/>
            <person name="Murat C."/>
            <person name="Sun H."/>
            <person name="Tunlid A."/>
            <person name="Henrissat B."/>
            <person name="Grigoriev I.V."/>
            <person name="Hibbett D.S."/>
            <person name="Martin F."/>
            <person name="Nordberg H.P."/>
            <person name="Cantor M.N."/>
            <person name="Hua S.X."/>
        </authorList>
    </citation>
    <scope>NUCLEOTIDE SEQUENCE [LARGE SCALE GENOMIC DNA]</scope>
    <source>
        <strain evidence="1 2">MUT 4182</strain>
    </source>
</reference>
<keyword evidence="2" id="KW-1185">Reference proteome</keyword>
<dbReference type="EMBL" id="KN823088">
    <property type="protein sequence ID" value="KIO23318.1"/>
    <property type="molecule type" value="Genomic_DNA"/>
</dbReference>
<evidence type="ECO:0000313" key="1">
    <source>
        <dbReference type="EMBL" id="KIO23318.1"/>
    </source>
</evidence>
<dbReference type="Proteomes" id="UP000054248">
    <property type="component" value="Unassembled WGS sequence"/>
</dbReference>
<name>A0A0C3KPI6_9AGAM</name>
<accession>A0A0C3KPI6</accession>
<reference evidence="2" key="2">
    <citation type="submission" date="2015-01" db="EMBL/GenBank/DDBJ databases">
        <title>Evolutionary Origins and Diversification of the Mycorrhizal Mutualists.</title>
        <authorList>
            <consortium name="DOE Joint Genome Institute"/>
            <consortium name="Mycorrhizal Genomics Consortium"/>
            <person name="Kohler A."/>
            <person name="Kuo A."/>
            <person name="Nagy L.G."/>
            <person name="Floudas D."/>
            <person name="Copeland A."/>
            <person name="Barry K.W."/>
            <person name="Cichocki N."/>
            <person name="Veneault-Fourrey C."/>
            <person name="LaButti K."/>
            <person name="Lindquist E.A."/>
            <person name="Lipzen A."/>
            <person name="Lundell T."/>
            <person name="Morin E."/>
            <person name="Murat C."/>
            <person name="Riley R."/>
            <person name="Ohm R."/>
            <person name="Sun H."/>
            <person name="Tunlid A."/>
            <person name="Henrissat B."/>
            <person name="Grigoriev I.V."/>
            <person name="Hibbett D.S."/>
            <person name="Martin F."/>
        </authorList>
    </citation>
    <scope>NUCLEOTIDE SEQUENCE [LARGE SCALE GENOMIC DNA]</scope>
    <source>
        <strain evidence="2">MUT 4182</strain>
    </source>
</reference>
<dbReference type="HOGENOM" id="CLU_3015919_0_0_1"/>
<gene>
    <name evidence="1" type="ORF">M407DRAFT_244835</name>
</gene>
<protein>
    <submittedName>
        <fullName evidence="1">Uncharacterized protein</fullName>
    </submittedName>
</protein>
<sequence length="56" mass="5985">MIIPIHEGAMLDQISSRSAPLPPLDTDLSIPQAGQWLVDFAPRADLQGKGPGAFPF</sequence>
<organism evidence="1 2">
    <name type="scientific">Tulasnella calospora MUT 4182</name>
    <dbReference type="NCBI Taxonomy" id="1051891"/>
    <lineage>
        <taxon>Eukaryota</taxon>
        <taxon>Fungi</taxon>
        <taxon>Dikarya</taxon>
        <taxon>Basidiomycota</taxon>
        <taxon>Agaricomycotina</taxon>
        <taxon>Agaricomycetes</taxon>
        <taxon>Cantharellales</taxon>
        <taxon>Tulasnellaceae</taxon>
        <taxon>Tulasnella</taxon>
    </lineage>
</organism>
<dbReference type="AlphaFoldDB" id="A0A0C3KPI6"/>
<proteinExistence type="predicted"/>